<dbReference type="Pfam" id="PF00326">
    <property type="entry name" value="Peptidase_S9"/>
    <property type="match status" value="1"/>
</dbReference>
<keyword evidence="2" id="KW-0378">Hydrolase</keyword>
<dbReference type="InterPro" id="IPR001375">
    <property type="entry name" value="Peptidase_S9_cat"/>
</dbReference>
<dbReference type="GO" id="GO:0004252">
    <property type="term" value="F:serine-type endopeptidase activity"/>
    <property type="evidence" value="ECO:0007669"/>
    <property type="project" value="InterPro"/>
</dbReference>
<reference evidence="7" key="1">
    <citation type="submission" date="2021-01" db="EMBL/GenBank/DDBJ databases">
        <title>Whole genome shotgun sequence of Rugosimonospora africana NBRC 104875.</title>
        <authorList>
            <person name="Komaki H."/>
            <person name="Tamura T."/>
        </authorList>
    </citation>
    <scope>NUCLEOTIDE SEQUENCE</scope>
    <source>
        <strain evidence="7">NBRC 104875</strain>
    </source>
</reference>
<gene>
    <name evidence="7" type="ORF">Raf01_60860</name>
</gene>
<accession>A0A8J3QVM1</accession>
<dbReference type="PANTHER" id="PTHR42881:SF13">
    <property type="entry name" value="PROLYL ENDOPEPTIDASE"/>
    <property type="match status" value="1"/>
</dbReference>
<evidence type="ECO:0008006" key="9">
    <source>
        <dbReference type="Google" id="ProtNLM"/>
    </source>
</evidence>
<evidence type="ECO:0000256" key="1">
    <source>
        <dbReference type="ARBA" id="ARBA00022670"/>
    </source>
</evidence>
<dbReference type="InterPro" id="IPR023302">
    <property type="entry name" value="Pept_S9A_N"/>
</dbReference>
<dbReference type="PANTHER" id="PTHR42881">
    <property type="entry name" value="PROLYL ENDOPEPTIDASE"/>
    <property type="match status" value="1"/>
</dbReference>
<dbReference type="Proteomes" id="UP000642748">
    <property type="component" value="Unassembled WGS sequence"/>
</dbReference>
<dbReference type="GO" id="GO:0006508">
    <property type="term" value="P:proteolysis"/>
    <property type="evidence" value="ECO:0007669"/>
    <property type="project" value="UniProtKB-KW"/>
</dbReference>
<dbReference type="InterPro" id="IPR051167">
    <property type="entry name" value="Prolyl_oligopep/macrocyclase"/>
</dbReference>
<dbReference type="PRINTS" id="PR00862">
    <property type="entry name" value="PROLIGOPTASE"/>
</dbReference>
<dbReference type="InterPro" id="IPR029058">
    <property type="entry name" value="AB_hydrolase_fold"/>
</dbReference>
<keyword evidence="1" id="KW-0645">Protease</keyword>
<dbReference type="SUPFAM" id="SSF50993">
    <property type="entry name" value="Peptidase/esterase 'gauge' domain"/>
    <property type="match status" value="1"/>
</dbReference>
<name>A0A8J3QVM1_9ACTN</name>
<feature type="compositionally biased region" description="Basic and acidic residues" evidence="4">
    <location>
        <begin position="417"/>
        <end position="426"/>
    </location>
</feature>
<sequence>MTEQDPYRWLEDVDGREALDWVRRRSARTTEGLTGTPGFAALRDRIREVLDAEDRIPYTTWRGEHLYNLWKDREHPRGLWRRTTLDEYRRREPRWEVLLDVDRLAEREGENWVWQGATVLRPGYDRALISLSRGGADASVVREFDLTDLTFVADGFALPEAKSDVAWIDRDRVFVGTDFGPGSLTSSGYPRVVKLWHRGTPVSEAALVFEGGVDDVAVSAEHDPTPGFERDLVSRWRDFFHGERYLRLPGPAGGGARLMRIPVPDDAVVDVHREWLLIRPRTPWERGGVRYPEGCLLATRLDEFVAGRGELAVLFEPGPNNTLSSHSWTRNHLIMTVLADVRSRQVLATPGPDGWSLRPLAERPAGDSADREGDSADREGEPTGRPGDFVDLAGAGSRTDGAAQLAGDTEGSLGGDLGRDAVGRDAGGHIEGHTDVADTNPDHSDDFLLSTSGYTRPATLRYGTVGGGRLEVLKEEPAFFDTRGMSVRQFFAVSADGTRVPYFVVGPDGPGPALLTGYGGFELSNTPRYSGVIGRGWLERGGRYVVANIRGGGEYGPAWHHAAMRERRPRAYEDFAAVAADLVERGITTRDRLGIEGASNGGLLMGVMLTRYPELFGAIVSQVPLLDMRRYHELLAGASWMAEYGDPDDPADWAYLSDFSPYHNVRRERHYPPVLFVTSTRDDRVHPGHARKMVARMDEYAHDVGYYENVEGGHGGAADNGQLAFKWALVLEFLWQRLARATAAGSTG</sequence>
<evidence type="ECO:0000259" key="6">
    <source>
        <dbReference type="Pfam" id="PF02897"/>
    </source>
</evidence>
<evidence type="ECO:0000256" key="4">
    <source>
        <dbReference type="SAM" id="MobiDB-lite"/>
    </source>
</evidence>
<feature type="compositionally biased region" description="Basic and acidic residues" evidence="4">
    <location>
        <begin position="360"/>
        <end position="382"/>
    </location>
</feature>
<proteinExistence type="predicted"/>
<dbReference type="Gene3D" id="2.130.10.120">
    <property type="entry name" value="Prolyl oligopeptidase, N-terminal domain"/>
    <property type="match status" value="2"/>
</dbReference>
<dbReference type="AlphaFoldDB" id="A0A8J3QVM1"/>
<dbReference type="EMBL" id="BONZ01000061">
    <property type="protein sequence ID" value="GIH17914.1"/>
    <property type="molecule type" value="Genomic_DNA"/>
</dbReference>
<feature type="region of interest" description="Disordered" evidence="4">
    <location>
        <begin position="349"/>
        <end position="426"/>
    </location>
</feature>
<feature type="domain" description="Peptidase S9 prolyl oligopeptidase catalytic" evidence="5">
    <location>
        <begin position="537"/>
        <end position="738"/>
    </location>
</feature>
<keyword evidence="3" id="KW-0720">Serine protease</keyword>
<dbReference type="SUPFAM" id="SSF53474">
    <property type="entry name" value="alpha/beta-Hydrolases"/>
    <property type="match status" value="1"/>
</dbReference>
<dbReference type="RefSeq" id="WP_239134049.1">
    <property type="nucleotide sequence ID" value="NZ_BONZ01000061.1"/>
</dbReference>
<evidence type="ECO:0000256" key="3">
    <source>
        <dbReference type="ARBA" id="ARBA00022825"/>
    </source>
</evidence>
<dbReference type="GO" id="GO:0005829">
    <property type="term" value="C:cytosol"/>
    <property type="evidence" value="ECO:0007669"/>
    <property type="project" value="TreeGrafter"/>
</dbReference>
<evidence type="ECO:0000256" key="2">
    <source>
        <dbReference type="ARBA" id="ARBA00022801"/>
    </source>
</evidence>
<evidence type="ECO:0000313" key="8">
    <source>
        <dbReference type="Proteomes" id="UP000642748"/>
    </source>
</evidence>
<dbReference type="GO" id="GO:0070012">
    <property type="term" value="F:oligopeptidase activity"/>
    <property type="evidence" value="ECO:0007669"/>
    <property type="project" value="TreeGrafter"/>
</dbReference>
<protein>
    <recommendedName>
        <fullName evidence="9">Prolyl oligopeptidase</fullName>
    </recommendedName>
</protein>
<evidence type="ECO:0000259" key="5">
    <source>
        <dbReference type="Pfam" id="PF00326"/>
    </source>
</evidence>
<feature type="domain" description="Peptidase S9A N-terminal" evidence="6">
    <location>
        <begin position="4"/>
        <end position="215"/>
    </location>
</feature>
<keyword evidence="8" id="KW-1185">Reference proteome</keyword>
<evidence type="ECO:0000313" key="7">
    <source>
        <dbReference type="EMBL" id="GIH17914.1"/>
    </source>
</evidence>
<dbReference type="InterPro" id="IPR002470">
    <property type="entry name" value="Peptidase_S9A"/>
</dbReference>
<dbReference type="Pfam" id="PF02897">
    <property type="entry name" value="Peptidase_S9_N"/>
    <property type="match status" value="1"/>
</dbReference>
<comment type="caution">
    <text evidence="7">The sequence shown here is derived from an EMBL/GenBank/DDBJ whole genome shotgun (WGS) entry which is preliminary data.</text>
</comment>
<organism evidence="7 8">
    <name type="scientific">Rugosimonospora africana</name>
    <dbReference type="NCBI Taxonomy" id="556532"/>
    <lineage>
        <taxon>Bacteria</taxon>
        <taxon>Bacillati</taxon>
        <taxon>Actinomycetota</taxon>
        <taxon>Actinomycetes</taxon>
        <taxon>Micromonosporales</taxon>
        <taxon>Micromonosporaceae</taxon>
        <taxon>Rugosimonospora</taxon>
    </lineage>
</organism>
<dbReference type="Gene3D" id="3.40.50.1820">
    <property type="entry name" value="alpha/beta hydrolase"/>
    <property type="match status" value="2"/>
</dbReference>